<dbReference type="GO" id="GO:0060271">
    <property type="term" value="P:cilium assembly"/>
    <property type="evidence" value="ECO:0007669"/>
    <property type="project" value="TreeGrafter"/>
</dbReference>
<evidence type="ECO:0000256" key="10">
    <source>
        <dbReference type="ARBA" id="ARBA00025631"/>
    </source>
</evidence>
<dbReference type="GO" id="GO:0016020">
    <property type="term" value="C:membrane"/>
    <property type="evidence" value="ECO:0007669"/>
    <property type="project" value="UniProtKB-SubCell"/>
</dbReference>
<dbReference type="PANTHER" id="PTHR28388:SF1">
    <property type="entry name" value="TRANSMEMBRANE PROTEIN 237"/>
    <property type="match status" value="1"/>
</dbReference>
<comment type="caution">
    <text evidence="13">The sequence shown here is derived from an EMBL/GenBank/DDBJ whole genome shotgun (WGS) entry which is preliminary data.</text>
</comment>
<evidence type="ECO:0000256" key="6">
    <source>
        <dbReference type="ARBA" id="ARBA00022989"/>
    </source>
</evidence>
<gene>
    <name evidence="13" type="ORF">KQX54_007169</name>
</gene>
<name>A0AAV7IDD7_COTGL</name>
<evidence type="ECO:0000313" key="13">
    <source>
        <dbReference type="EMBL" id="KAH0549216.1"/>
    </source>
</evidence>
<feature type="compositionally biased region" description="Polar residues" evidence="11">
    <location>
        <begin position="50"/>
        <end position="65"/>
    </location>
</feature>
<dbReference type="PANTHER" id="PTHR28388">
    <property type="entry name" value="TRANSMEMBRANE PROTEIN 237"/>
    <property type="match status" value="1"/>
</dbReference>
<keyword evidence="4 12" id="KW-0812">Transmembrane</keyword>
<evidence type="ECO:0000256" key="8">
    <source>
        <dbReference type="ARBA" id="ARBA00023136"/>
    </source>
</evidence>
<evidence type="ECO:0000256" key="5">
    <source>
        <dbReference type="ARBA" id="ARBA00022794"/>
    </source>
</evidence>
<comment type="function">
    <text evidence="10">Component of the transition zone in primary cilia. Required for ciliogenesis.</text>
</comment>
<dbReference type="GO" id="GO:0035869">
    <property type="term" value="C:ciliary transition zone"/>
    <property type="evidence" value="ECO:0007669"/>
    <property type="project" value="TreeGrafter"/>
</dbReference>
<organism evidence="13 14">
    <name type="scientific">Cotesia glomerata</name>
    <name type="common">Lepidopteran parasitic wasp</name>
    <name type="synonym">Apanteles glomeratus</name>
    <dbReference type="NCBI Taxonomy" id="32391"/>
    <lineage>
        <taxon>Eukaryota</taxon>
        <taxon>Metazoa</taxon>
        <taxon>Ecdysozoa</taxon>
        <taxon>Arthropoda</taxon>
        <taxon>Hexapoda</taxon>
        <taxon>Insecta</taxon>
        <taxon>Pterygota</taxon>
        <taxon>Neoptera</taxon>
        <taxon>Endopterygota</taxon>
        <taxon>Hymenoptera</taxon>
        <taxon>Apocrita</taxon>
        <taxon>Ichneumonoidea</taxon>
        <taxon>Braconidae</taxon>
        <taxon>Microgastrinae</taxon>
        <taxon>Cotesia</taxon>
    </lineage>
</organism>
<keyword evidence="6 12" id="KW-1133">Transmembrane helix</keyword>
<feature type="compositionally biased region" description="Acidic residues" evidence="11">
    <location>
        <begin position="90"/>
        <end position="100"/>
    </location>
</feature>
<keyword evidence="5" id="KW-0970">Cilium biogenesis/degradation</keyword>
<feature type="region of interest" description="Disordered" evidence="11">
    <location>
        <begin position="1"/>
        <end position="200"/>
    </location>
</feature>
<dbReference type="AlphaFoldDB" id="A0AAV7IDD7"/>
<keyword evidence="7" id="KW-0969">Cilium</keyword>
<feature type="transmembrane region" description="Helical" evidence="12">
    <location>
        <begin position="353"/>
        <end position="370"/>
    </location>
</feature>
<evidence type="ECO:0000256" key="1">
    <source>
        <dbReference type="ARBA" id="ARBA00004138"/>
    </source>
</evidence>
<keyword evidence="8 12" id="KW-0472">Membrane</keyword>
<comment type="similarity">
    <text evidence="3">Belongs to the TMEM237 family.</text>
</comment>
<feature type="compositionally biased region" description="Polar residues" evidence="11">
    <location>
        <begin position="14"/>
        <end position="29"/>
    </location>
</feature>
<evidence type="ECO:0000256" key="12">
    <source>
        <dbReference type="SAM" id="Phobius"/>
    </source>
</evidence>
<feature type="transmembrane region" description="Helical" evidence="12">
    <location>
        <begin position="312"/>
        <end position="333"/>
    </location>
</feature>
<feature type="compositionally biased region" description="Basic residues" evidence="11">
    <location>
        <begin position="1"/>
        <end position="13"/>
    </location>
</feature>
<evidence type="ECO:0000256" key="9">
    <source>
        <dbReference type="ARBA" id="ARBA00023273"/>
    </source>
</evidence>
<dbReference type="Proteomes" id="UP000826195">
    <property type="component" value="Unassembled WGS sequence"/>
</dbReference>
<sequence length="453" mass="52370">MDHKKHSQKRSRLNKTSEIIDSSSLDNYFSENNNSKSSKSASDISKLRYFNSSNLSVSRNHQTVNDDSDNEENFNKIPNNEQYNRRDSSSSEETDENNSDDDVHKRKIKQSSKVLSKQEKRRKKTSQRRLHNQREEKRISSSRNDNEEDVDEDRASVKRHRTVQTARKNSKRLRTTKSRNGKEGGKKEGRGGTKDNEVPITEILRQAEENPRRQYEEPKPLTQLSTDTIYVQGVNRFSAVKIPAERITRGRRGPDTGETAMYPIKIAILAQKAWKNAGFIYQGLLAGMAFIHFILIQTYFKPLKKPIEDYSIIAEIYTNLFSFFIVMCIISAFDRFDLAHFDIEHFRGLYNNYAKAMTVIPLYIAVFCLHQATLSVNDKLVLLNYTKNTTSYISENITTTTISDEELEDWKAITLTKDGIVVVAWFLVSFGPPNDMLLTHLKSLEKYHNSEYY</sequence>
<comment type="subcellular location">
    <subcellularLocation>
        <location evidence="1">Cell projection</location>
        <location evidence="1">Cilium</location>
    </subcellularLocation>
    <subcellularLocation>
        <location evidence="2">Membrane</location>
        <topology evidence="2">Multi-pass membrane protein</topology>
    </subcellularLocation>
</comment>
<evidence type="ECO:0000313" key="14">
    <source>
        <dbReference type="Proteomes" id="UP000826195"/>
    </source>
</evidence>
<reference evidence="13 14" key="1">
    <citation type="journal article" date="2021" name="J. Hered.">
        <title>A chromosome-level genome assembly of the parasitoid wasp, Cotesia glomerata (Hymenoptera: Braconidae).</title>
        <authorList>
            <person name="Pinto B.J."/>
            <person name="Weis J.J."/>
            <person name="Gamble T."/>
            <person name="Ode P.J."/>
            <person name="Paul R."/>
            <person name="Zaspel J.M."/>
        </authorList>
    </citation>
    <scope>NUCLEOTIDE SEQUENCE [LARGE SCALE GENOMIC DNA]</scope>
    <source>
        <strain evidence="13">CgM1</strain>
    </source>
</reference>
<keyword evidence="14" id="KW-1185">Reference proteome</keyword>
<protein>
    <submittedName>
        <fullName evidence="13">Uncharacterized protein</fullName>
    </submittedName>
</protein>
<proteinExistence type="inferred from homology"/>
<feature type="compositionally biased region" description="Basic residues" evidence="11">
    <location>
        <begin position="119"/>
        <end position="131"/>
    </location>
</feature>
<feature type="compositionally biased region" description="Low complexity" evidence="11">
    <location>
        <begin position="30"/>
        <end position="44"/>
    </location>
</feature>
<dbReference type="Pfam" id="PF15383">
    <property type="entry name" value="TMEM237"/>
    <property type="match status" value="1"/>
</dbReference>
<evidence type="ECO:0000256" key="11">
    <source>
        <dbReference type="SAM" id="MobiDB-lite"/>
    </source>
</evidence>
<accession>A0AAV7IDD7</accession>
<evidence type="ECO:0000256" key="7">
    <source>
        <dbReference type="ARBA" id="ARBA00023069"/>
    </source>
</evidence>
<feature type="transmembrane region" description="Helical" evidence="12">
    <location>
        <begin position="279"/>
        <end position="300"/>
    </location>
</feature>
<evidence type="ECO:0000256" key="3">
    <source>
        <dbReference type="ARBA" id="ARBA00008783"/>
    </source>
</evidence>
<feature type="compositionally biased region" description="Basic and acidic residues" evidence="11">
    <location>
        <begin position="180"/>
        <end position="197"/>
    </location>
</feature>
<evidence type="ECO:0000256" key="4">
    <source>
        <dbReference type="ARBA" id="ARBA00022692"/>
    </source>
</evidence>
<keyword evidence="9" id="KW-0966">Cell projection</keyword>
<dbReference type="InterPro" id="IPR029409">
    <property type="entry name" value="TMEM237"/>
</dbReference>
<feature type="compositionally biased region" description="Basic residues" evidence="11">
    <location>
        <begin position="157"/>
        <end position="179"/>
    </location>
</feature>
<dbReference type="EMBL" id="JAHXZJ010001864">
    <property type="protein sequence ID" value="KAH0549216.1"/>
    <property type="molecule type" value="Genomic_DNA"/>
</dbReference>
<evidence type="ECO:0000256" key="2">
    <source>
        <dbReference type="ARBA" id="ARBA00004141"/>
    </source>
</evidence>